<evidence type="ECO:0000256" key="3">
    <source>
        <dbReference type="ARBA" id="ARBA00023002"/>
    </source>
</evidence>
<organism evidence="8 9">
    <name type="scientific">Thorsellia kenyensis</name>
    <dbReference type="NCBI Taxonomy" id="1549888"/>
    <lineage>
        <taxon>Bacteria</taxon>
        <taxon>Pseudomonadati</taxon>
        <taxon>Pseudomonadota</taxon>
        <taxon>Gammaproteobacteria</taxon>
        <taxon>Enterobacterales</taxon>
        <taxon>Thorselliaceae</taxon>
        <taxon>Thorsellia</taxon>
    </lineage>
</organism>
<evidence type="ECO:0000256" key="4">
    <source>
        <dbReference type="ARBA" id="ARBA00038969"/>
    </source>
</evidence>
<comment type="similarity">
    <text evidence="1 7">Belongs to the ArsC family.</text>
</comment>
<evidence type="ECO:0000256" key="1">
    <source>
        <dbReference type="ARBA" id="ARBA00007198"/>
    </source>
</evidence>
<dbReference type="Pfam" id="PF03960">
    <property type="entry name" value="ArsC"/>
    <property type="match status" value="1"/>
</dbReference>
<keyword evidence="2" id="KW-0059">Arsenical resistance</keyword>
<dbReference type="EMBL" id="JBHLXE010000013">
    <property type="protein sequence ID" value="MFC0178609.1"/>
    <property type="molecule type" value="Genomic_DNA"/>
</dbReference>
<dbReference type="InterPro" id="IPR036249">
    <property type="entry name" value="Thioredoxin-like_sf"/>
</dbReference>
<proteinExistence type="inferred from homology"/>
<dbReference type="EC" id="1.20.4.1" evidence="4"/>
<evidence type="ECO:0000256" key="2">
    <source>
        <dbReference type="ARBA" id="ARBA00022849"/>
    </source>
</evidence>
<evidence type="ECO:0000313" key="9">
    <source>
        <dbReference type="Proteomes" id="UP001589758"/>
    </source>
</evidence>
<dbReference type="CDD" id="cd03034">
    <property type="entry name" value="ArsC_ArsC"/>
    <property type="match status" value="1"/>
</dbReference>
<name>A0ABV6C6L6_9GAMM</name>
<evidence type="ECO:0000256" key="6">
    <source>
        <dbReference type="ARBA" id="ARBA00041755"/>
    </source>
</evidence>
<dbReference type="RefSeq" id="WP_385875419.1">
    <property type="nucleotide sequence ID" value="NZ_JBHLXE010000013.1"/>
</dbReference>
<reference evidence="8 9" key="1">
    <citation type="submission" date="2024-09" db="EMBL/GenBank/DDBJ databases">
        <authorList>
            <person name="Sun Q."/>
            <person name="Mori K."/>
        </authorList>
    </citation>
    <scope>NUCLEOTIDE SEQUENCE [LARGE SCALE GENOMIC DNA]</scope>
    <source>
        <strain evidence="8 9">CCM 8545</strain>
    </source>
</reference>
<evidence type="ECO:0000256" key="7">
    <source>
        <dbReference type="PROSITE-ProRule" id="PRU01282"/>
    </source>
</evidence>
<dbReference type="Proteomes" id="UP001589758">
    <property type="component" value="Unassembled WGS sequence"/>
</dbReference>
<dbReference type="PROSITE" id="PS51353">
    <property type="entry name" value="ARSC"/>
    <property type="match status" value="1"/>
</dbReference>
<gene>
    <name evidence="8" type="ORF">ACFFIT_00580</name>
</gene>
<dbReference type="InterPro" id="IPR006660">
    <property type="entry name" value="Arsenate_reductase-like"/>
</dbReference>
<keyword evidence="9" id="KW-1185">Reference proteome</keyword>
<dbReference type="SUPFAM" id="SSF52833">
    <property type="entry name" value="Thioredoxin-like"/>
    <property type="match status" value="1"/>
</dbReference>
<evidence type="ECO:0000313" key="8">
    <source>
        <dbReference type="EMBL" id="MFC0178609.1"/>
    </source>
</evidence>
<dbReference type="Gene3D" id="3.40.30.10">
    <property type="entry name" value="Glutaredoxin"/>
    <property type="match status" value="1"/>
</dbReference>
<accession>A0ABV6C6L6</accession>
<keyword evidence="3" id="KW-0560">Oxidoreductase</keyword>
<comment type="caution">
    <text evidence="8">The sequence shown here is derived from an EMBL/GenBank/DDBJ whole genome shotgun (WGS) entry which is preliminary data.</text>
</comment>
<dbReference type="PANTHER" id="PTHR30041">
    <property type="entry name" value="ARSENATE REDUCTASE"/>
    <property type="match status" value="1"/>
</dbReference>
<dbReference type="InterPro" id="IPR006659">
    <property type="entry name" value="Arsenate_reductase"/>
</dbReference>
<protein>
    <recommendedName>
        <fullName evidence="5">Arsenate reductase</fullName>
        <ecNumber evidence="4">1.20.4.1</ecNumber>
    </recommendedName>
    <alternativeName>
        <fullName evidence="6">Arsenical pump modifier</fullName>
    </alternativeName>
</protein>
<dbReference type="PANTHER" id="PTHR30041:SF5">
    <property type="entry name" value="ARSENATE REDUCTASE-RELATED"/>
    <property type="match status" value="1"/>
</dbReference>
<sequence>MNKTYTATIYHNPKCGTSRNVLKVLQDASYDVTIIDYLSKGWNLDELKSLLQEAGLTAKMALRINKTPAVELGLTEEGVTEEDILIAMLENPILVNRPIVKTNLGVKMCRPSEEVLSILEVWPAGPYFKEDGELMIDKDGNKK</sequence>
<evidence type="ECO:0000256" key="5">
    <source>
        <dbReference type="ARBA" id="ARBA00039879"/>
    </source>
</evidence>